<gene>
    <name evidence="3" type="ORF">GCM10023186_11030</name>
</gene>
<evidence type="ECO:0000313" key="3">
    <source>
        <dbReference type="EMBL" id="GAA4376811.1"/>
    </source>
</evidence>
<protein>
    <recommendedName>
        <fullName evidence="5">DUF4468 domain-containing protein</fullName>
    </recommendedName>
</protein>
<organism evidence="3 4">
    <name type="scientific">Hymenobacter koreensis</name>
    <dbReference type="NCBI Taxonomy" id="1084523"/>
    <lineage>
        <taxon>Bacteria</taxon>
        <taxon>Pseudomonadati</taxon>
        <taxon>Bacteroidota</taxon>
        <taxon>Cytophagia</taxon>
        <taxon>Cytophagales</taxon>
        <taxon>Hymenobacteraceae</taxon>
        <taxon>Hymenobacter</taxon>
    </lineage>
</organism>
<evidence type="ECO:0000256" key="2">
    <source>
        <dbReference type="SAM" id="SignalP"/>
    </source>
</evidence>
<keyword evidence="1" id="KW-0175">Coiled coil</keyword>
<feature type="coiled-coil region" evidence="1">
    <location>
        <begin position="163"/>
        <end position="229"/>
    </location>
</feature>
<evidence type="ECO:0000256" key="1">
    <source>
        <dbReference type="SAM" id="Coils"/>
    </source>
</evidence>
<dbReference type="EMBL" id="BAABHA010000002">
    <property type="protein sequence ID" value="GAA4376811.1"/>
    <property type="molecule type" value="Genomic_DNA"/>
</dbReference>
<keyword evidence="2" id="KW-0732">Signal</keyword>
<accession>A0ABP8IW88</accession>
<comment type="caution">
    <text evidence="3">The sequence shown here is derived from an EMBL/GenBank/DDBJ whole genome shotgun (WGS) entry which is preliminary data.</text>
</comment>
<dbReference type="Proteomes" id="UP001500454">
    <property type="component" value="Unassembled WGS sequence"/>
</dbReference>
<evidence type="ECO:0000313" key="4">
    <source>
        <dbReference type="Proteomes" id="UP001500454"/>
    </source>
</evidence>
<feature type="signal peptide" evidence="2">
    <location>
        <begin position="1"/>
        <end position="24"/>
    </location>
</feature>
<feature type="chain" id="PRO_5045080345" description="DUF4468 domain-containing protein" evidence="2">
    <location>
        <begin position="25"/>
        <end position="246"/>
    </location>
</feature>
<sequence>MNRFSTHFFGFLFLLAVLPTARVAAQVYDVRTSTVNVDKRERPALKVQVEGSTALVRGFFQDFMKETYNIKFKTGGVLGLGGSKEVLTAKQTPVSSVSGKLIDFYANVVAPTDTTTEVQVFASFDNGTTWIDPERTPSEFAALRTIVNNFAQEARPYFYKVQVQEAEKMLVTAQNEKQRLEKDTKTTQENTTSNLAKIQQLQEQNEKNAARVKDNEEKLVQNAASVERQKVLLQRRRDRLSALGRK</sequence>
<dbReference type="RefSeq" id="WP_345222123.1">
    <property type="nucleotide sequence ID" value="NZ_BAABHA010000002.1"/>
</dbReference>
<name>A0ABP8IW88_9BACT</name>
<keyword evidence="4" id="KW-1185">Reference proteome</keyword>
<evidence type="ECO:0008006" key="5">
    <source>
        <dbReference type="Google" id="ProtNLM"/>
    </source>
</evidence>
<reference evidence="4" key="1">
    <citation type="journal article" date="2019" name="Int. J. Syst. Evol. Microbiol.">
        <title>The Global Catalogue of Microorganisms (GCM) 10K type strain sequencing project: providing services to taxonomists for standard genome sequencing and annotation.</title>
        <authorList>
            <consortium name="The Broad Institute Genomics Platform"/>
            <consortium name="The Broad Institute Genome Sequencing Center for Infectious Disease"/>
            <person name="Wu L."/>
            <person name="Ma J."/>
        </authorList>
    </citation>
    <scope>NUCLEOTIDE SEQUENCE [LARGE SCALE GENOMIC DNA]</scope>
    <source>
        <strain evidence="4">JCM 17924</strain>
    </source>
</reference>
<proteinExistence type="predicted"/>